<gene>
    <name evidence="1" type="ORF">ERS852572_03080</name>
</gene>
<sequence>MRRKIKKMDCIEYLSVQAPLEKVNMLEDKQSKYIHEFVKRKEYSIVGKIRRNGFSQRDVDRQWNQIVNMIRKKQISGVVVANMAAISSSVADAYFKVGLVIEAGGIVVTVDEGRLDMHIKKGA</sequence>
<organism evidence="1 2">
    <name type="scientific">Roseburia intestinalis</name>
    <dbReference type="NCBI Taxonomy" id="166486"/>
    <lineage>
        <taxon>Bacteria</taxon>
        <taxon>Bacillati</taxon>
        <taxon>Bacillota</taxon>
        <taxon>Clostridia</taxon>
        <taxon>Lachnospirales</taxon>
        <taxon>Lachnospiraceae</taxon>
        <taxon>Roseburia</taxon>
    </lineage>
</organism>
<name>A0A173VJF2_9FIRM</name>
<dbReference type="GO" id="GO:0000150">
    <property type="term" value="F:DNA strand exchange activity"/>
    <property type="evidence" value="ECO:0007669"/>
    <property type="project" value="InterPro"/>
</dbReference>
<evidence type="ECO:0000313" key="1">
    <source>
        <dbReference type="EMBL" id="CUN27341.1"/>
    </source>
</evidence>
<dbReference type="OrthoDB" id="2056566at2"/>
<dbReference type="STRING" id="166486.ERS852572_03080"/>
<dbReference type="Gene3D" id="3.40.50.1390">
    <property type="entry name" value="Resolvase, N-terminal catalytic domain"/>
    <property type="match status" value="1"/>
</dbReference>
<protein>
    <recommendedName>
        <fullName evidence="3">Resolvase</fullName>
    </recommendedName>
</protein>
<dbReference type="RefSeq" id="WP_004611637.1">
    <property type="nucleotide sequence ID" value="NZ_CABIYH010000027.1"/>
</dbReference>
<dbReference type="GO" id="GO:0003677">
    <property type="term" value="F:DNA binding"/>
    <property type="evidence" value="ECO:0007669"/>
    <property type="project" value="InterPro"/>
</dbReference>
<evidence type="ECO:0000313" key="2">
    <source>
        <dbReference type="Proteomes" id="UP000095350"/>
    </source>
</evidence>
<dbReference type="InterPro" id="IPR036162">
    <property type="entry name" value="Resolvase-like_N_sf"/>
</dbReference>
<dbReference type="AlphaFoldDB" id="A0A173VJF2"/>
<reference evidence="1 2" key="1">
    <citation type="submission" date="2015-09" db="EMBL/GenBank/DDBJ databases">
        <authorList>
            <consortium name="Pathogen Informatics"/>
        </authorList>
    </citation>
    <scope>NUCLEOTIDE SEQUENCE [LARGE SCALE GENOMIC DNA]</scope>
    <source>
        <strain evidence="1 2">2789STDY5834960</strain>
    </source>
</reference>
<accession>A0A173VJF2</accession>
<dbReference type="EMBL" id="CYXZ01000027">
    <property type="protein sequence ID" value="CUN27341.1"/>
    <property type="molecule type" value="Genomic_DNA"/>
</dbReference>
<dbReference type="GeneID" id="97206110"/>
<dbReference type="Proteomes" id="UP000095350">
    <property type="component" value="Unassembled WGS sequence"/>
</dbReference>
<dbReference type="PaxDb" id="166486-ERS852572_03080"/>
<proteinExistence type="predicted"/>
<evidence type="ECO:0008006" key="3">
    <source>
        <dbReference type="Google" id="ProtNLM"/>
    </source>
</evidence>